<dbReference type="AlphaFoldDB" id="A0A9P5LA86"/>
<feature type="domain" description="DUF3669" evidence="2">
    <location>
        <begin position="331"/>
        <end position="402"/>
    </location>
</feature>
<evidence type="ECO:0000259" key="2">
    <source>
        <dbReference type="Pfam" id="PF12417"/>
    </source>
</evidence>
<dbReference type="Pfam" id="PF12417">
    <property type="entry name" value="DUF3669"/>
    <property type="match status" value="1"/>
</dbReference>
<proteinExistence type="predicted"/>
<reference evidence="3" key="1">
    <citation type="submission" date="2020-03" db="EMBL/GenBank/DDBJ databases">
        <title>Draft Genome Sequence of Cylindrodendrum hubeiense.</title>
        <authorList>
            <person name="Buettner E."/>
            <person name="Kellner H."/>
        </authorList>
    </citation>
    <scope>NUCLEOTIDE SEQUENCE</scope>
    <source>
        <strain evidence="3">IHI 201604</strain>
    </source>
</reference>
<protein>
    <recommendedName>
        <fullName evidence="2">DUF3669 domain-containing protein</fullName>
    </recommendedName>
</protein>
<sequence length="438" mass="49960">MASTNDKLPSPCQPRCNIQRSPLEVLILGRGHHQSSHNVSVPIQDVTKADQPSSPTRGETRCDHPKPTDYVLVKRKNVYFIATKPTRPALSVEQNLTNPTLQNCAANRLSKFLGSLFDGQGEEPSFLLKRLAATGKSRVYSAEIGNKPTVVKLFNDPRAANNELSIHARVYNELNEFWPLIQTLLQDDRLPRPKVPRPASKVFHRRLLGTSSKVEGFMMEYIQPLNPHHCRVLIKKYLDPQLHEAAFKHPEFLGMRLSVLMGEMSPTMDYQTGKLQDRPVFFDQLWEESPRWVPCWAIMMGATLAIIHWSCGLDARGVEFRLGLHKNQNRLWLSDFGDCMPIEWSFEFVTSNMVNAIMDNPTWPRPATALSLSQMSDPGRVLPQTWNRFRSAYLESSALVLCEGNTYVEDRSLPHRFICRLEAMWELQAEEERARGLA</sequence>
<name>A0A9P5LA86_9HYPO</name>
<dbReference type="Proteomes" id="UP000722485">
    <property type="component" value="Unassembled WGS sequence"/>
</dbReference>
<gene>
    <name evidence="3" type="ORF">G7Z17_g4075</name>
</gene>
<evidence type="ECO:0000313" key="3">
    <source>
        <dbReference type="EMBL" id="KAF7552795.1"/>
    </source>
</evidence>
<evidence type="ECO:0000256" key="1">
    <source>
        <dbReference type="SAM" id="MobiDB-lite"/>
    </source>
</evidence>
<organism evidence="3 4">
    <name type="scientific">Cylindrodendrum hubeiense</name>
    <dbReference type="NCBI Taxonomy" id="595255"/>
    <lineage>
        <taxon>Eukaryota</taxon>
        <taxon>Fungi</taxon>
        <taxon>Dikarya</taxon>
        <taxon>Ascomycota</taxon>
        <taxon>Pezizomycotina</taxon>
        <taxon>Sordariomycetes</taxon>
        <taxon>Hypocreomycetidae</taxon>
        <taxon>Hypocreales</taxon>
        <taxon>Nectriaceae</taxon>
        <taxon>Cylindrodendrum</taxon>
    </lineage>
</organism>
<dbReference type="InterPro" id="IPR022137">
    <property type="entry name" value="Znf_prot_DUF3669"/>
</dbReference>
<dbReference type="OrthoDB" id="2993351at2759"/>
<keyword evidence="4" id="KW-1185">Reference proteome</keyword>
<dbReference type="EMBL" id="JAANBB010000055">
    <property type="protein sequence ID" value="KAF7552795.1"/>
    <property type="molecule type" value="Genomic_DNA"/>
</dbReference>
<comment type="caution">
    <text evidence="3">The sequence shown here is derived from an EMBL/GenBank/DDBJ whole genome shotgun (WGS) entry which is preliminary data.</text>
</comment>
<feature type="region of interest" description="Disordered" evidence="1">
    <location>
        <begin position="35"/>
        <end position="67"/>
    </location>
</feature>
<feature type="compositionally biased region" description="Basic and acidic residues" evidence="1">
    <location>
        <begin position="58"/>
        <end position="67"/>
    </location>
</feature>
<evidence type="ECO:0000313" key="4">
    <source>
        <dbReference type="Proteomes" id="UP000722485"/>
    </source>
</evidence>
<accession>A0A9P5LA86</accession>